<dbReference type="Proteomes" id="UP000199306">
    <property type="component" value="Unassembled WGS sequence"/>
</dbReference>
<organism evidence="1 2">
    <name type="scientific">Pseudarcicella hirudinis</name>
    <dbReference type="NCBI Taxonomy" id="1079859"/>
    <lineage>
        <taxon>Bacteria</taxon>
        <taxon>Pseudomonadati</taxon>
        <taxon>Bacteroidota</taxon>
        <taxon>Cytophagia</taxon>
        <taxon>Cytophagales</taxon>
        <taxon>Flectobacillaceae</taxon>
        <taxon>Pseudarcicella</taxon>
    </lineage>
</organism>
<reference evidence="1 2" key="1">
    <citation type="submission" date="2016-10" db="EMBL/GenBank/DDBJ databases">
        <authorList>
            <person name="de Groot N.N."/>
        </authorList>
    </citation>
    <scope>NUCLEOTIDE SEQUENCE [LARGE SCALE GENOMIC DNA]</scope>
    <source>
        <strain evidence="2">E92,LMG 26720,CCM 7988</strain>
    </source>
</reference>
<gene>
    <name evidence="1" type="ORF">SAMN04515674_101487</name>
</gene>
<sequence>MSVKGIVNEALKQIHEGTELEISQLLFNLTYSSLLEAVNKGLEGEIKQEFKSKLKYSAASFSAHKTAAQCAELRDSLLDENGKKRSFAKFKKAVSGIVDNYNVRWLEVEHQAAVRGARMATNWQRWEAQADIYPNLRYLQTRATTPDEAHLKLVGIVRPMNDPFWRKHLPPSRWGCLCGAVPTTEGVTELPEKLPEVSQGLGGNVGQTGELFTDDHPYFSKKVSEQTINSLQDAYKPSAE</sequence>
<dbReference type="EMBL" id="FOXH01000001">
    <property type="protein sequence ID" value="SFP14040.1"/>
    <property type="molecule type" value="Genomic_DNA"/>
</dbReference>
<protein>
    <submittedName>
        <fullName evidence="1">Phage Mu protein F like protein</fullName>
    </submittedName>
</protein>
<name>A0A1I5MWY6_9BACT</name>
<evidence type="ECO:0000313" key="1">
    <source>
        <dbReference type="EMBL" id="SFP14040.1"/>
    </source>
</evidence>
<dbReference type="STRING" id="1079859.SAMN04515674_101487"/>
<dbReference type="AlphaFoldDB" id="A0A1I5MWY6"/>
<accession>A0A1I5MWY6</accession>
<evidence type="ECO:0000313" key="2">
    <source>
        <dbReference type="Proteomes" id="UP000199306"/>
    </source>
</evidence>
<keyword evidence="2" id="KW-1185">Reference proteome</keyword>
<dbReference type="RefSeq" id="WP_092011513.1">
    <property type="nucleotide sequence ID" value="NZ_FOXH01000001.1"/>
</dbReference>
<proteinExistence type="predicted"/>